<dbReference type="EMBL" id="CAUYUJ010020392">
    <property type="protein sequence ID" value="CAK0897846.1"/>
    <property type="molecule type" value="Genomic_DNA"/>
</dbReference>
<evidence type="ECO:0000313" key="5">
    <source>
        <dbReference type="EMBL" id="CAK0897846.1"/>
    </source>
</evidence>
<evidence type="ECO:0000256" key="2">
    <source>
        <dbReference type="ARBA" id="ARBA00006787"/>
    </source>
</evidence>
<dbReference type="InterPro" id="IPR004294">
    <property type="entry name" value="Carotenoid_Oase"/>
</dbReference>
<keyword evidence="4" id="KW-0408">Iron</keyword>
<comment type="similarity">
    <text evidence="2">Belongs to the carotenoid oxygenase family.</text>
</comment>
<protein>
    <recommendedName>
        <fullName evidence="7">Phospholipase B-like</fullName>
    </recommendedName>
</protein>
<evidence type="ECO:0000256" key="1">
    <source>
        <dbReference type="ARBA" id="ARBA00001954"/>
    </source>
</evidence>
<proteinExistence type="inferred from homology"/>
<comment type="caution">
    <text evidence="5">The sequence shown here is derived from an EMBL/GenBank/DDBJ whole genome shotgun (WGS) entry which is preliminary data.</text>
</comment>
<keyword evidence="3" id="KW-0479">Metal-binding</keyword>
<organism evidence="5 6">
    <name type="scientific">Prorocentrum cordatum</name>
    <dbReference type="NCBI Taxonomy" id="2364126"/>
    <lineage>
        <taxon>Eukaryota</taxon>
        <taxon>Sar</taxon>
        <taxon>Alveolata</taxon>
        <taxon>Dinophyceae</taxon>
        <taxon>Prorocentrales</taxon>
        <taxon>Prorocentraceae</taxon>
        <taxon>Prorocentrum</taxon>
    </lineage>
</organism>
<evidence type="ECO:0000256" key="4">
    <source>
        <dbReference type="ARBA" id="ARBA00023004"/>
    </source>
</evidence>
<evidence type="ECO:0000313" key="6">
    <source>
        <dbReference type="Proteomes" id="UP001189429"/>
    </source>
</evidence>
<comment type="cofactor">
    <cofactor evidence="1">
        <name>Fe(2+)</name>
        <dbReference type="ChEBI" id="CHEBI:29033"/>
    </cofactor>
</comment>
<keyword evidence="6" id="KW-1185">Reference proteome</keyword>
<gene>
    <name evidence="5" type="ORF">PCOR1329_LOCUS75900</name>
</gene>
<evidence type="ECO:0008006" key="7">
    <source>
        <dbReference type="Google" id="ProtNLM"/>
    </source>
</evidence>
<name>A0ABN9XIH5_9DINO</name>
<evidence type="ECO:0000256" key="3">
    <source>
        <dbReference type="ARBA" id="ARBA00022723"/>
    </source>
</evidence>
<dbReference type="Pfam" id="PF03055">
    <property type="entry name" value="RPE65"/>
    <property type="match status" value="1"/>
</dbReference>
<accession>A0ABN9XIH5</accession>
<reference evidence="5" key="1">
    <citation type="submission" date="2023-10" db="EMBL/GenBank/DDBJ databases">
        <authorList>
            <person name="Chen Y."/>
            <person name="Shah S."/>
            <person name="Dougan E. K."/>
            <person name="Thang M."/>
            <person name="Chan C."/>
        </authorList>
    </citation>
    <scope>NUCLEOTIDE SEQUENCE [LARGE SCALE GENOMIC DNA]</scope>
</reference>
<sequence length="200" mass="22334">MHDGQLLSVTDSVWMLTVDPVSLNVTGKQKWNDSGIQDKFSIPAAGSAHPEWNKKYSETIDFVGNENPLTGATDIVIYGMSDVHKDSRKKYGATAPMKSTPYMHSFGITNNYTILPRMPVKFSLPLSKGKSMSESFSDLPLPEPSEDNAFWLVPLDGGDVIKKFLPVDEKLYSSRFAYSHRSAQKRCPGSCPEKRRRDIS</sequence>
<dbReference type="Proteomes" id="UP001189429">
    <property type="component" value="Unassembled WGS sequence"/>
</dbReference>